<reference evidence="3 4" key="2">
    <citation type="journal article" date="2019" name="G3 (Bethesda)">
        <title>Hybrid Assembly of the Genome of the Entomopathogenic Nematode Steinernema carpocapsae Identifies the X-Chromosome.</title>
        <authorList>
            <person name="Serra L."/>
            <person name="Macchietto M."/>
            <person name="Macias-Munoz A."/>
            <person name="McGill C.J."/>
            <person name="Rodriguez I.M."/>
            <person name="Rodriguez B."/>
            <person name="Murad R."/>
            <person name="Mortazavi A."/>
        </authorList>
    </citation>
    <scope>NUCLEOTIDE SEQUENCE [LARGE SCALE GENOMIC DNA]</scope>
    <source>
        <strain evidence="3 4">ALL</strain>
    </source>
</reference>
<dbReference type="OrthoDB" id="5833969at2759"/>
<dbReference type="AlphaFoldDB" id="A0A4U5M1A8"/>
<dbReference type="InterPro" id="IPR036034">
    <property type="entry name" value="PDZ_sf"/>
</dbReference>
<dbReference type="InterPro" id="IPR040264">
    <property type="entry name" value="T15H9.4-like"/>
</dbReference>
<name>A0A4U5M1A8_STECR</name>
<gene>
    <name evidence="3" type="ORF">L596_026416</name>
</gene>
<feature type="compositionally biased region" description="Polar residues" evidence="1">
    <location>
        <begin position="29"/>
        <end position="44"/>
    </location>
</feature>
<dbReference type="Gene3D" id="2.30.42.10">
    <property type="match status" value="1"/>
</dbReference>
<sequence>MDGRSLDVQSVEQKTSSSEKESKSPRVSASNYDSNISFTASVSEGTDEPDGTVLSSVKEDSEIDAEVAAEVAKRPPRNRLHLVIPHEKNLRLTFTKELTVEKVPRNCGTFGKLRVGDIVLAVNKHKVTNLPSLRRAVYGSDSPLQIVVDRPLSVFELTPARARNLNVDLDTTQDVHFIFYLWFSMEKPLGLYVRSIVQHESVVVSRVAHGSLCNDKLKPGDFILDVNGVPCHHKIQAKREILNSLVENSWVSIACRRPTSASSIALARQILGKSALSKLDPRMPVDAAAIGRREALRRNARLYEGLLFSPILRAPKKEYGNVTFEDLQKKNVKKTFWSMLSSIFPCLKGED</sequence>
<dbReference type="Pfam" id="PF00595">
    <property type="entry name" value="PDZ"/>
    <property type="match status" value="1"/>
</dbReference>
<feature type="region of interest" description="Disordered" evidence="1">
    <location>
        <begin position="1"/>
        <end position="51"/>
    </location>
</feature>
<evidence type="ECO:0000256" key="1">
    <source>
        <dbReference type="SAM" id="MobiDB-lite"/>
    </source>
</evidence>
<dbReference type="SMART" id="SM00228">
    <property type="entry name" value="PDZ"/>
    <property type="match status" value="2"/>
</dbReference>
<evidence type="ECO:0000313" key="3">
    <source>
        <dbReference type="EMBL" id="TKR62459.1"/>
    </source>
</evidence>
<dbReference type="EMBL" id="AZBU02000010">
    <property type="protein sequence ID" value="TKR62459.1"/>
    <property type="molecule type" value="Genomic_DNA"/>
</dbReference>
<dbReference type="SUPFAM" id="SSF50156">
    <property type="entry name" value="PDZ domain-like"/>
    <property type="match status" value="2"/>
</dbReference>
<feature type="domain" description="PDZ" evidence="2">
    <location>
        <begin position="189"/>
        <end position="236"/>
    </location>
</feature>
<proteinExistence type="predicted"/>
<evidence type="ECO:0000313" key="4">
    <source>
        <dbReference type="Proteomes" id="UP000298663"/>
    </source>
</evidence>
<organism evidence="3 4">
    <name type="scientific">Steinernema carpocapsae</name>
    <name type="common">Entomopathogenic nematode</name>
    <dbReference type="NCBI Taxonomy" id="34508"/>
    <lineage>
        <taxon>Eukaryota</taxon>
        <taxon>Metazoa</taxon>
        <taxon>Ecdysozoa</taxon>
        <taxon>Nematoda</taxon>
        <taxon>Chromadorea</taxon>
        <taxon>Rhabditida</taxon>
        <taxon>Tylenchina</taxon>
        <taxon>Panagrolaimomorpha</taxon>
        <taxon>Strongyloidoidea</taxon>
        <taxon>Steinernematidae</taxon>
        <taxon>Steinernema</taxon>
    </lineage>
</organism>
<dbReference type="PROSITE" id="PS50106">
    <property type="entry name" value="PDZ"/>
    <property type="match status" value="1"/>
</dbReference>
<dbReference type="STRING" id="34508.A0A4U5M1A8"/>
<dbReference type="Proteomes" id="UP000298663">
    <property type="component" value="Unassembled WGS sequence"/>
</dbReference>
<dbReference type="PANTHER" id="PTHR31327">
    <property type="entry name" value="SPERM MEIOSIS PDZ DOMAIN CONTAINING PROTEINS-RELATED"/>
    <property type="match status" value="1"/>
</dbReference>
<evidence type="ECO:0000259" key="2">
    <source>
        <dbReference type="PROSITE" id="PS50106"/>
    </source>
</evidence>
<dbReference type="InterPro" id="IPR001478">
    <property type="entry name" value="PDZ"/>
</dbReference>
<comment type="caution">
    <text evidence="3">The sequence shown here is derived from an EMBL/GenBank/DDBJ whole genome shotgun (WGS) entry which is preliminary data.</text>
</comment>
<accession>A0A4U5M1A8</accession>
<keyword evidence="4" id="KW-1185">Reference proteome</keyword>
<protein>
    <recommendedName>
        <fullName evidence="2">PDZ domain-containing protein</fullName>
    </recommendedName>
</protein>
<reference evidence="3 4" key="1">
    <citation type="journal article" date="2015" name="Genome Biol.">
        <title>Comparative genomics of Steinernema reveals deeply conserved gene regulatory networks.</title>
        <authorList>
            <person name="Dillman A.R."/>
            <person name="Macchietto M."/>
            <person name="Porter C.F."/>
            <person name="Rogers A."/>
            <person name="Williams B."/>
            <person name="Antoshechkin I."/>
            <person name="Lee M.M."/>
            <person name="Goodwin Z."/>
            <person name="Lu X."/>
            <person name="Lewis E.E."/>
            <person name="Goodrich-Blair H."/>
            <person name="Stock S.P."/>
            <person name="Adams B.J."/>
            <person name="Sternberg P.W."/>
            <person name="Mortazavi A."/>
        </authorList>
    </citation>
    <scope>NUCLEOTIDE SEQUENCE [LARGE SCALE GENOMIC DNA]</scope>
    <source>
        <strain evidence="3 4">ALL</strain>
    </source>
</reference>